<accession>A0A927N9H0</accession>
<feature type="compositionally biased region" description="Low complexity" evidence="1">
    <location>
        <begin position="171"/>
        <end position="228"/>
    </location>
</feature>
<sequence>MPRTTRKNHSEPASPLYVLAGAGDLAVEKIREFSRMASEKISSLENTDPAVVSDRMQDRIEEGADSLSVVLRSATNDIRTQAEKLSDRAQAVIQSAWMQAGDAYGDLAERGQNVVVHLRGQNGRQIKRSSSSSGRGRSTSKAAGGRSTTKSASKSARSTSKSTTRKRSATKGRSTASSSTAGTRKSTGTRGSAAKSTSTNNSSRANAGTAPSTSPSMASSTTSTSTNS</sequence>
<dbReference type="EMBL" id="JADBEM010000001">
    <property type="protein sequence ID" value="MBE1612688.1"/>
    <property type="molecule type" value="Genomic_DNA"/>
</dbReference>
<dbReference type="RefSeq" id="WP_192755686.1">
    <property type="nucleotide sequence ID" value="NZ_BAABJL010000140.1"/>
</dbReference>
<organism evidence="2 3">
    <name type="scientific">Actinopolymorpha pittospori</name>
    <dbReference type="NCBI Taxonomy" id="648752"/>
    <lineage>
        <taxon>Bacteria</taxon>
        <taxon>Bacillati</taxon>
        <taxon>Actinomycetota</taxon>
        <taxon>Actinomycetes</taxon>
        <taxon>Propionibacteriales</taxon>
        <taxon>Actinopolymorphaceae</taxon>
        <taxon>Actinopolymorpha</taxon>
    </lineage>
</organism>
<evidence type="ECO:0000256" key="1">
    <source>
        <dbReference type="SAM" id="MobiDB-lite"/>
    </source>
</evidence>
<evidence type="ECO:0000313" key="3">
    <source>
        <dbReference type="Proteomes" id="UP000638648"/>
    </source>
</evidence>
<reference evidence="2" key="1">
    <citation type="submission" date="2020-10" db="EMBL/GenBank/DDBJ databases">
        <title>Sequencing the genomes of 1000 actinobacteria strains.</title>
        <authorList>
            <person name="Klenk H.-P."/>
        </authorList>
    </citation>
    <scope>NUCLEOTIDE SEQUENCE</scope>
    <source>
        <strain evidence="2">DSM 45354</strain>
    </source>
</reference>
<dbReference type="Proteomes" id="UP000638648">
    <property type="component" value="Unassembled WGS sequence"/>
</dbReference>
<protein>
    <submittedName>
        <fullName evidence="2">ElaB/YqjD/DUF883 family membrane-anchored ribosome-binding protein</fullName>
    </submittedName>
</protein>
<keyword evidence="3" id="KW-1185">Reference proteome</keyword>
<name>A0A927N9H0_9ACTN</name>
<dbReference type="AlphaFoldDB" id="A0A927N9H0"/>
<comment type="caution">
    <text evidence="2">The sequence shown here is derived from an EMBL/GenBank/DDBJ whole genome shotgun (WGS) entry which is preliminary data.</text>
</comment>
<gene>
    <name evidence="2" type="ORF">HEB94_009536</name>
</gene>
<proteinExistence type="predicted"/>
<evidence type="ECO:0000313" key="2">
    <source>
        <dbReference type="EMBL" id="MBE1612688.1"/>
    </source>
</evidence>
<feature type="compositionally biased region" description="Low complexity" evidence="1">
    <location>
        <begin position="128"/>
        <end position="162"/>
    </location>
</feature>
<feature type="region of interest" description="Disordered" evidence="1">
    <location>
        <begin position="118"/>
        <end position="228"/>
    </location>
</feature>